<organism evidence="1 2">
    <name type="scientific">Coniosporium tulheliwenetii</name>
    <dbReference type="NCBI Taxonomy" id="3383036"/>
    <lineage>
        <taxon>Eukaryota</taxon>
        <taxon>Fungi</taxon>
        <taxon>Dikarya</taxon>
        <taxon>Ascomycota</taxon>
        <taxon>Pezizomycotina</taxon>
        <taxon>Dothideomycetes</taxon>
        <taxon>Dothideomycetes incertae sedis</taxon>
        <taxon>Coniosporium</taxon>
    </lineage>
</organism>
<dbReference type="Proteomes" id="UP001172680">
    <property type="component" value="Unassembled WGS sequence"/>
</dbReference>
<comment type="caution">
    <text evidence="1">The sequence shown here is derived from an EMBL/GenBank/DDBJ whole genome shotgun (WGS) entry which is preliminary data.</text>
</comment>
<sequence length="177" mass="20239">MDDVGSTPRVRFGYIIRPITRLKEHKDHVSFEDLLNLIDAVCWFRKRLINLYSPRKPVLKSLLSSAVLRSRLDAYAANKSSLLQKSQVRKARSSELERQYRKLGMCASGKEDVYHDPNMGFGTQGPLFPMLHSFVQPPPQLMQGMPFNGQIPGGRHSRDCLFPADWLGSALRRRSRN</sequence>
<protein>
    <submittedName>
        <fullName evidence="1">Transcriptional regulator swi6</fullName>
    </submittedName>
</protein>
<keyword evidence="2" id="KW-1185">Reference proteome</keyword>
<gene>
    <name evidence="1" type="primary">SWI6_2</name>
    <name evidence="1" type="ORF">H2199_008902</name>
</gene>
<accession>A0ACC2YHP2</accession>
<evidence type="ECO:0000313" key="2">
    <source>
        <dbReference type="Proteomes" id="UP001172680"/>
    </source>
</evidence>
<dbReference type="EMBL" id="JAPDRP010000031">
    <property type="protein sequence ID" value="KAJ9634619.1"/>
    <property type="molecule type" value="Genomic_DNA"/>
</dbReference>
<reference evidence="1" key="1">
    <citation type="submission" date="2022-10" db="EMBL/GenBank/DDBJ databases">
        <title>Culturing micro-colonial fungi from biological soil crusts in the Mojave desert and describing Neophaeococcomyces mojavensis, and introducing the new genera and species Taxawa tesnikishii.</title>
        <authorList>
            <person name="Kurbessoian T."/>
            <person name="Stajich J.E."/>
        </authorList>
    </citation>
    <scope>NUCLEOTIDE SEQUENCE</scope>
    <source>
        <strain evidence="1">JES_115</strain>
    </source>
</reference>
<proteinExistence type="predicted"/>
<name>A0ACC2YHP2_9PEZI</name>
<evidence type="ECO:0000313" key="1">
    <source>
        <dbReference type="EMBL" id="KAJ9634619.1"/>
    </source>
</evidence>